<dbReference type="Proteomes" id="UP000664414">
    <property type="component" value="Unassembled WGS sequence"/>
</dbReference>
<proteinExistence type="predicted"/>
<evidence type="ECO:0000313" key="1">
    <source>
        <dbReference type="EMBL" id="MBN9412967.1"/>
    </source>
</evidence>
<dbReference type="AlphaFoldDB" id="A0A8J7PJM0"/>
<dbReference type="EMBL" id="JAFKGL010000014">
    <property type="protein sequence ID" value="MBN9412967.1"/>
    <property type="molecule type" value="Genomic_DNA"/>
</dbReference>
<organism evidence="1 2">
    <name type="scientific">Candidatus Paracaedimonas acanthamoebae</name>
    <dbReference type="NCBI Taxonomy" id="244581"/>
    <lineage>
        <taxon>Bacteria</taxon>
        <taxon>Pseudomonadati</taxon>
        <taxon>Pseudomonadota</taxon>
        <taxon>Alphaproteobacteria</taxon>
        <taxon>Holosporales</taxon>
        <taxon>Caedimonadaceae</taxon>
        <taxon>Candidatus Paracaedimonas</taxon>
    </lineage>
</organism>
<feature type="non-terminal residue" evidence="1">
    <location>
        <position position="765"/>
    </location>
</feature>
<protein>
    <submittedName>
        <fullName evidence="1">Uncharacterized protein</fullName>
    </submittedName>
</protein>
<gene>
    <name evidence="1" type="ORF">J0H12_03450</name>
</gene>
<reference evidence="1" key="1">
    <citation type="submission" date="2021-02" db="EMBL/GenBank/DDBJ databases">
        <title>Thiocyanate and organic carbon inputs drive convergent selection for specific autotrophic Afipia and Thiobacillus strains within complex microbiomes.</title>
        <authorList>
            <person name="Huddy R.J."/>
            <person name="Sachdeva R."/>
            <person name="Kadzinga F."/>
            <person name="Kantor R.S."/>
            <person name="Harrison S.T.L."/>
            <person name="Banfield J.F."/>
        </authorList>
    </citation>
    <scope>NUCLEOTIDE SEQUENCE</scope>
    <source>
        <strain evidence="1">SCN18_10_11_15_R4_P_38_20</strain>
    </source>
</reference>
<name>A0A8J7PJM0_9PROT</name>
<evidence type="ECO:0000313" key="2">
    <source>
        <dbReference type="Proteomes" id="UP000664414"/>
    </source>
</evidence>
<comment type="caution">
    <text evidence="1">The sequence shown here is derived from an EMBL/GenBank/DDBJ whole genome shotgun (WGS) entry which is preliminary data.</text>
</comment>
<sequence>MHWKILFITLILFLECSFKCFSSLSFNHFNDELSQKNKHILYDNHEVSFEETVPNTETLKLKFNIPQQFLSEIESSSRLSYHLRYHLSIFDNMVNELENYISVLINTIPASNLLLFTRNCFIEHVARYILYEESRLSHEDERDAFEAIEIIQEISPSLDLKVCSRPLFEWVPDDEELFVGLPPLMFSSIYEILKIMQQNNNATMQENIDNFRQHLKNLKIFRSYFDISEHLRVTLPMIEKIRKLKTPNTKTEEDELITTLNSLLCINENVPYKFQTLDLSSFVSKKKKLLSNRNHSAHALVPWMMLRNLGLVSVHATSPIFKDVLFLPQNRQILHEALPMIVEESEYFIDRIEKFIILEIKEALGEDASIEITDDTPSFPSISLLSNYGADTAYLHKIIRTFENFDFKCIPSIHVILRLMDILGEISKNLSPTIASLNSNFWDNLKRLRDSGQHGLSFQRRLVKALEEERSIVLLILKDFSETFDFAKNTLDAFPKNLSSLQNFYKTPQTNIKPIEGRGVDKLMSMLYPLYLTIDDKEELINTADLYINPKDSLLLVKAVIERKRPIDENTKQEEFTANVDNLPLSKTTKKKLKEAYKAIKINGFLGNKEEEHEEKSKELLKTLDGIKILTSEEVRYSLKKLTEKDDRGGTVFNDATTFKYLEAKLQEIGIIDPEIIKIWQDKWEKIRKPKNNEQTKKEKDKSTDDVRTIIQNSVITSEEILKFLKMIHDVLGGASDSRGIFFKVQNIALSVEHHLTMIRHYLGF</sequence>
<accession>A0A8J7PJM0</accession>